<comment type="caution">
    <text evidence="1">The sequence shown here is derived from an EMBL/GenBank/DDBJ whole genome shotgun (WGS) entry which is preliminary data.</text>
</comment>
<reference evidence="1" key="1">
    <citation type="submission" date="2021-06" db="EMBL/GenBank/DDBJ databases">
        <authorList>
            <person name="Kallberg Y."/>
            <person name="Tangrot J."/>
            <person name="Rosling A."/>
        </authorList>
    </citation>
    <scope>NUCLEOTIDE SEQUENCE</scope>
    <source>
        <strain evidence="1">MA461A</strain>
    </source>
</reference>
<accession>A0ACA9KDQ8</accession>
<organism evidence="1 2">
    <name type="scientific">Racocetra persica</name>
    <dbReference type="NCBI Taxonomy" id="160502"/>
    <lineage>
        <taxon>Eukaryota</taxon>
        <taxon>Fungi</taxon>
        <taxon>Fungi incertae sedis</taxon>
        <taxon>Mucoromycota</taxon>
        <taxon>Glomeromycotina</taxon>
        <taxon>Glomeromycetes</taxon>
        <taxon>Diversisporales</taxon>
        <taxon>Gigasporaceae</taxon>
        <taxon>Racocetra</taxon>
    </lineage>
</organism>
<name>A0ACA9KDQ8_9GLOM</name>
<sequence>MRDYKSEALSTSIAKKKKLIDMIKKFNTKKLIKFLLEEIQLDKDDLDTIYEKKVSDHAFIKLTKDKLKK</sequence>
<protein>
    <submittedName>
        <fullName evidence="1">7808_t:CDS:1</fullName>
    </submittedName>
</protein>
<gene>
    <name evidence="1" type="ORF">RPERSI_LOCUS412</name>
</gene>
<evidence type="ECO:0000313" key="2">
    <source>
        <dbReference type="Proteomes" id="UP000789920"/>
    </source>
</evidence>
<dbReference type="Proteomes" id="UP000789920">
    <property type="component" value="Unassembled WGS sequence"/>
</dbReference>
<keyword evidence="2" id="KW-1185">Reference proteome</keyword>
<evidence type="ECO:0000313" key="1">
    <source>
        <dbReference type="EMBL" id="CAG8467169.1"/>
    </source>
</evidence>
<proteinExistence type="predicted"/>
<dbReference type="EMBL" id="CAJVQC010000321">
    <property type="protein sequence ID" value="CAG8467169.1"/>
    <property type="molecule type" value="Genomic_DNA"/>
</dbReference>